<evidence type="ECO:0000313" key="3">
    <source>
        <dbReference type="Proteomes" id="UP001221757"/>
    </source>
</evidence>
<evidence type="ECO:0000256" key="1">
    <source>
        <dbReference type="SAM" id="MobiDB-lite"/>
    </source>
</evidence>
<dbReference type="AlphaFoldDB" id="A0AAD7GZQ2"/>
<organism evidence="2 3">
    <name type="scientific">Mycena rosella</name>
    <name type="common">Pink bonnet</name>
    <name type="synonym">Agaricus rosellus</name>
    <dbReference type="NCBI Taxonomy" id="1033263"/>
    <lineage>
        <taxon>Eukaryota</taxon>
        <taxon>Fungi</taxon>
        <taxon>Dikarya</taxon>
        <taxon>Basidiomycota</taxon>
        <taxon>Agaricomycotina</taxon>
        <taxon>Agaricomycetes</taxon>
        <taxon>Agaricomycetidae</taxon>
        <taxon>Agaricales</taxon>
        <taxon>Marasmiineae</taxon>
        <taxon>Mycenaceae</taxon>
        <taxon>Mycena</taxon>
    </lineage>
</organism>
<dbReference type="EMBL" id="JARKIE010000003">
    <property type="protein sequence ID" value="KAJ7708640.1"/>
    <property type="molecule type" value="Genomic_DNA"/>
</dbReference>
<name>A0AAD7GZQ2_MYCRO</name>
<sequence>MISALSISAVESQWPDTLITSVGRGHQRLFTSQESKCKEKAKAPPQEGREGQMKGSPPGSAGEGKVARVVLPDRASDRRSGCLEREHALDIVAFKLLRKYRGKGDSRGECGGNVCRDDGVGRKGVQGGNGDLWMRTRAEVELRKSGDGKEATWGRDAEGNVDGKVQITSRGVTTIEAAAPSSDSG</sequence>
<reference evidence="2" key="1">
    <citation type="submission" date="2023-03" db="EMBL/GenBank/DDBJ databases">
        <title>Massive genome expansion in bonnet fungi (Mycena s.s.) driven by repeated elements and novel gene families across ecological guilds.</title>
        <authorList>
            <consortium name="Lawrence Berkeley National Laboratory"/>
            <person name="Harder C.B."/>
            <person name="Miyauchi S."/>
            <person name="Viragh M."/>
            <person name="Kuo A."/>
            <person name="Thoen E."/>
            <person name="Andreopoulos B."/>
            <person name="Lu D."/>
            <person name="Skrede I."/>
            <person name="Drula E."/>
            <person name="Henrissat B."/>
            <person name="Morin E."/>
            <person name="Kohler A."/>
            <person name="Barry K."/>
            <person name="LaButti K."/>
            <person name="Morin E."/>
            <person name="Salamov A."/>
            <person name="Lipzen A."/>
            <person name="Mereny Z."/>
            <person name="Hegedus B."/>
            <person name="Baldrian P."/>
            <person name="Stursova M."/>
            <person name="Weitz H."/>
            <person name="Taylor A."/>
            <person name="Grigoriev I.V."/>
            <person name="Nagy L.G."/>
            <person name="Martin F."/>
            <person name="Kauserud H."/>
        </authorList>
    </citation>
    <scope>NUCLEOTIDE SEQUENCE</scope>
    <source>
        <strain evidence="2">CBHHK067</strain>
    </source>
</reference>
<feature type="region of interest" description="Disordered" evidence="1">
    <location>
        <begin position="30"/>
        <end position="66"/>
    </location>
</feature>
<proteinExistence type="predicted"/>
<gene>
    <name evidence="2" type="ORF">B0H17DRAFT_1124473</name>
</gene>
<accession>A0AAD7GZQ2</accession>
<evidence type="ECO:0000313" key="2">
    <source>
        <dbReference type="EMBL" id="KAJ7708640.1"/>
    </source>
</evidence>
<dbReference type="Proteomes" id="UP001221757">
    <property type="component" value="Unassembled WGS sequence"/>
</dbReference>
<protein>
    <submittedName>
        <fullName evidence="2">Uncharacterized protein</fullName>
    </submittedName>
</protein>
<comment type="caution">
    <text evidence="2">The sequence shown here is derived from an EMBL/GenBank/DDBJ whole genome shotgun (WGS) entry which is preliminary data.</text>
</comment>
<keyword evidence="3" id="KW-1185">Reference proteome</keyword>
<feature type="compositionally biased region" description="Basic and acidic residues" evidence="1">
    <location>
        <begin position="35"/>
        <end position="52"/>
    </location>
</feature>